<sequence length="187" mass="18887">MGGADPTTLNTFVPTFLSGCPFLTSVGATSSVSETSASFSLGGFSNVFTQLSYQASAVSAYLSALGNTNSGKFTKTGRAYPDMSAIGDGVEIVLSGKTTSVSGTSCSSPIFASLISLINDRLIAEGKSPLGFLNPFLYANPQAFNDITTGDNPGCNTNGFPAKAGWDPVTGLGTPNFPALLAAAGAS</sequence>
<dbReference type="Gene3D" id="3.40.50.200">
    <property type="entry name" value="Peptidase S8/S53 domain"/>
    <property type="match status" value="1"/>
</dbReference>
<comment type="cofactor">
    <cofactor evidence="1">
        <name>Ca(2+)</name>
        <dbReference type="ChEBI" id="CHEBI:29108"/>
    </cofactor>
    <text evidence="1">Binds 1 Ca(2+) ion per subunit.</text>
</comment>
<feature type="binding site" evidence="1">
    <location>
        <position position="167"/>
    </location>
    <ligand>
        <name>Ca(2+)</name>
        <dbReference type="ChEBI" id="CHEBI:29108"/>
    </ligand>
</feature>
<comment type="caution">
    <text evidence="3">The sequence shown here is derived from an EMBL/GenBank/DDBJ whole genome shotgun (WGS) entry which is preliminary data.</text>
</comment>
<dbReference type="PANTHER" id="PTHR14218">
    <property type="entry name" value="PROTEASE S8 TRIPEPTIDYL PEPTIDASE I CLN2"/>
    <property type="match status" value="1"/>
</dbReference>
<dbReference type="PROSITE" id="PS51695">
    <property type="entry name" value="SEDOLISIN"/>
    <property type="match status" value="1"/>
</dbReference>
<dbReference type="PANTHER" id="PTHR14218:SF15">
    <property type="entry name" value="TRIPEPTIDYL-PEPTIDASE 1"/>
    <property type="match status" value="1"/>
</dbReference>
<dbReference type="EMBL" id="SGPM01000027">
    <property type="protein sequence ID" value="THH32219.1"/>
    <property type="molecule type" value="Genomic_DNA"/>
</dbReference>
<feature type="binding site" evidence="1">
    <location>
        <position position="165"/>
    </location>
    <ligand>
        <name>Ca(2+)</name>
        <dbReference type="ChEBI" id="CHEBI:29108"/>
    </ligand>
</feature>
<dbReference type="SUPFAM" id="SSF52743">
    <property type="entry name" value="Subtilisin-like"/>
    <property type="match status" value="1"/>
</dbReference>
<dbReference type="CDD" id="cd04056">
    <property type="entry name" value="Peptidases_S53"/>
    <property type="match status" value="1"/>
</dbReference>
<dbReference type="GO" id="GO:0046872">
    <property type="term" value="F:metal ion binding"/>
    <property type="evidence" value="ECO:0007669"/>
    <property type="project" value="UniProtKB-UniRule"/>
</dbReference>
<dbReference type="GO" id="GO:0004252">
    <property type="term" value="F:serine-type endopeptidase activity"/>
    <property type="evidence" value="ECO:0007669"/>
    <property type="project" value="InterPro"/>
</dbReference>
<name>A0A4S4N057_9APHY</name>
<feature type="domain" description="Peptidase S53" evidence="2">
    <location>
        <begin position="1"/>
        <end position="187"/>
    </location>
</feature>
<organism evidence="3 4">
    <name type="scientific">Antrodiella citrinella</name>
    <dbReference type="NCBI Taxonomy" id="2447956"/>
    <lineage>
        <taxon>Eukaryota</taxon>
        <taxon>Fungi</taxon>
        <taxon>Dikarya</taxon>
        <taxon>Basidiomycota</taxon>
        <taxon>Agaricomycotina</taxon>
        <taxon>Agaricomycetes</taxon>
        <taxon>Polyporales</taxon>
        <taxon>Steccherinaceae</taxon>
        <taxon>Antrodiella</taxon>
    </lineage>
</organism>
<dbReference type="InterPro" id="IPR050819">
    <property type="entry name" value="Tripeptidyl-peptidase_I"/>
</dbReference>
<evidence type="ECO:0000259" key="2">
    <source>
        <dbReference type="PROSITE" id="PS51695"/>
    </source>
</evidence>
<dbReference type="GO" id="GO:0006508">
    <property type="term" value="P:proteolysis"/>
    <property type="evidence" value="ECO:0007669"/>
    <property type="project" value="InterPro"/>
</dbReference>
<keyword evidence="4" id="KW-1185">Reference proteome</keyword>
<dbReference type="Proteomes" id="UP000308730">
    <property type="component" value="Unassembled WGS sequence"/>
</dbReference>
<keyword evidence="1" id="KW-0106">Calcium</keyword>
<dbReference type="OrthoDB" id="409122at2759"/>
<dbReference type="AlphaFoldDB" id="A0A4S4N057"/>
<feature type="binding site" evidence="1">
    <location>
        <position position="146"/>
    </location>
    <ligand>
        <name>Ca(2+)</name>
        <dbReference type="ChEBI" id="CHEBI:29108"/>
    </ligand>
</feature>
<proteinExistence type="predicted"/>
<protein>
    <recommendedName>
        <fullName evidence="2">Peptidase S53 domain-containing protein</fullName>
    </recommendedName>
</protein>
<comment type="caution">
    <text evidence="1">Lacks conserved residue(s) required for the propagation of feature annotation.</text>
</comment>
<feature type="binding site" evidence="1">
    <location>
        <position position="147"/>
    </location>
    <ligand>
        <name>Ca(2+)</name>
        <dbReference type="ChEBI" id="CHEBI:29108"/>
    </ligand>
</feature>
<keyword evidence="1" id="KW-0479">Metal-binding</keyword>
<evidence type="ECO:0000313" key="4">
    <source>
        <dbReference type="Proteomes" id="UP000308730"/>
    </source>
</evidence>
<evidence type="ECO:0000256" key="1">
    <source>
        <dbReference type="PROSITE-ProRule" id="PRU01032"/>
    </source>
</evidence>
<dbReference type="InterPro" id="IPR030400">
    <property type="entry name" value="Sedolisin_dom"/>
</dbReference>
<gene>
    <name evidence="3" type="ORF">EUX98_g1971</name>
</gene>
<accession>A0A4S4N057</accession>
<reference evidence="3 4" key="1">
    <citation type="submission" date="2019-02" db="EMBL/GenBank/DDBJ databases">
        <title>Genome sequencing of the rare red list fungi Antrodiella citrinella (Flaviporus citrinellus).</title>
        <authorList>
            <person name="Buettner E."/>
            <person name="Kellner H."/>
        </authorList>
    </citation>
    <scope>NUCLEOTIDE SEQUENCE [LARGE SCALE GENOMIC DNA]</scope>
    <source>
        <strain evidence="3 4">DSM 108506</strain>
    </source>
</reference>
<dbReference type="GO" id="GO:0008240">
    <property type="term" value="F:tripeptidyl-peptidase activity"/>
    <property type="evidence" value="ECO:0007669"/>
    <property type="project" value="TreeGrafter"/>
</dbReference>
<dbReference type="InterPro" id="IPR036852">
    <property type="entry name" value="Peptidase_S8/S53_dom_sf"/>
</dbReference>
<evidence type="ECO:0000313" key="3">
    <source>
        <dbReference type="EMBL" id="THH32219.1"/>
    </source>
</evidence>